<evidence type="ECO:0000256" key="1">
    <source>
        <dbReference type="SAM" id="MobiDB-lite"/>
    </source>
</evidence>
<evidence type="ECO:0000313" key="2">
    <source>
        <dbReference type="EMBL" id="KAE8021960.1"/>
    </source>
</evidence>
<name>A0A5N6QYB7_9ROSI</name>
<dbReference type="OrthoDB" id="2021147at2759"/>
<dbReference type="AlphaFoldDB" id="A0A5N6QYB7"/>
<gene>
    <name evidence="2" type="ORF">FH972_007804</name>
</gene>
<dbReference type="EMBL" id="CM017323">
    <property type="protein sequence ID" value="KAE8021960.1"/>
    <property type="molecule type" value="Genomic_DNA"/>
</dbReference>
<dbReference type="PANTHER" id="PTHR47871">
    <property type="entry name" value="NAC DOMAIN-CONTAINING PROTEIN 8"/>
    <property type="match status" value="1"/>
</dbReference>
<dbReference type="PANTHER" id="PTHR47871:SF2">
    <property type="entry name" value="OS03G0221300 PROTEIN"/>
    <property type="match status" value="1"/>
</dbReference>
<protein>
    <submittedName>
        <fullName evidence="2">Uncharacterized protein</fullName>
    </submittedName>
</protein>
<keyword evidence="3" id="KW-1185">Reference proteome</keyword>
<dbReference type="Proteomes" id="UP000327013">
    <property type="component" value="Chromosome 3"/>
</dbReference>
<organism evidence="2 3">
    <name type="scientific">Carpinus fangiana</name>
    <dbReference type="NCBI Taxonomy" id="176857"/>
    <lineage>
        <taxon>Eukaryota</taxon>
        <taxon>Viridiplantae</taxon>
        <taxon>Streptophyta</taxon>
        <taxon>Embryophyta</taxon>
        <taxon>Tracheophyta</taxon>
        <taxon>Spermatophyta</taxon>
        <taxon>Magnoliopsida</taxon>
        <taxon>eudicotyledons</taxon>
        <taxon>Gunneridae</taxon>
        <taxon>Pentapetalae</taxon>
        <taxon>rosids</taxon>
        <taxon>fabids</taxon>
        <taxon>Fagales</taxon>
        <taxon>Betulaceae</taxon>
        <taxon>Carpinus</taxon>
    </lineage>
</organism>
<accession>A0A5N6QYB7</accession>
<evidence type="ECO:0000313" key="3">
    <source>
        <dbReference type="Proteomes" id="UP000327013"/>
    </source>
</evidence>
<feature type="region of interest" description="Disordered" evidence="1">
    <location>
        <begin position="33"/>
        <end position="55"/>
    </location>
</feature>
<sequence>MAKLFGSDVKSTSSECGIDELERLPFTLRRKLLRADKRSSGDPKPGVVENGSERKSMSHVDVVVKEEDGHGFSSQGVLSFLSACPARHGDQPSLKGQNDDCKDPKAVTSEDPSCRISVGSPIDQCLQSAACQKCRDMPGDCNCQGTQVKGHACSEQIICSGVNTDVAGREKLNVNVCTLHKGQTLPVPAKVKVEYFDNLMNSSSNGINGFAGAGVSAVTVKNEIPSDFADDDLDHIVLKQRRKMLLSRKLLELAKPVEKGSSGELSEILMQQCAEKGNDAAYLVDGDLVSGNQLCDNPQRNASVFCRTPVPASSEDIIADSSVTNQCSHELTQSSDDIKIHASNRNCVSERMAVEPNSCEGQDYVPANTSSVHTSTLSTFFKVKVEPKDDNNFHNLDRNAIRSFSFSKLRLKSELEVSDPPDGDELDHIRLRDRMKMPTMFEDSELKISRNMGHLKKSVPSEIRCSLIASEPAETIRFNRPRKRRKTATDSVETALEEDAPGLLKVLIDKGVSVDEIKLYGEMEGDEALDESFSEESFEDLEDLISKLFSQRESFLKFPSARCAKDARANYCLACLFSLVEQTRYLQFRKWPAEWGWCRDLQSFIFVFKRHNRIVLERPEYGYATYFFEIMSSMPIDWQIKRLVTVMKLNSCGRVLLIENKALVVGEDLSKGEAQVLMEYGWVPNSGLGTMLNYCDRVVHDRKNEKDSSEWRSKIAKLLMDGYNRGIVVATDVMKVEECMGSQNPEVKLEF</sequence>
<proteinExistence type="predicted"/>
<reference evidence="2 3" key="1">
    <citation type="submission" date="2019-06" db="EMBL/GenBank/DDBJ databases">
        <title>A chromosomal-level reference genome of Carpinus fangiana (Coryloideae, Betulaceae).</title>
        <authorList>
            <person name="Yang X."/>
            <person name="Wang Z."/>
            <person name="Zhang L."/>
            <person name="Hao G."/>
            <person name="Liu J."/>
            <person name="Yang Y."/>
        </authorList>
    </citation>
    <scope>NUCLEOTIDE SEQUENCE [LARGE SCALE GENOMIC DNA]</scope>
    <source>
        <strain evidence="2">Cfa_2016G</strain>
        <tissue evidence="2">Leaf</tissue>
    </source>
</reference>